<reference evidence="9" key="2">
    <citation type="submission" date="2015-06" db="UniProtKB">
        <authorList>
            <consortium name="EnsemblMetazoa"/>
        </authorList>
    </citation>
    <scope>IDENTIFICATION</scope>
</reference>
<comment type="pathway">
    <text evidence="6">Pheromone biosynthesis.</text>
</comment>
<evidence type="ECO:0000256" key="5">
    <source>
        <dbReference type="ARBA" id="ARBA00022842"/>
    </source>
</evidence>
<dbReference type="PANTHER" id="PTHR11525:SF0">
    <property type="entry name" value="FARNESYL PYROPHOSPHATE SYNTHASE"/>
    <property type="match status" value="1"/>
</dbReference>
<comment type="similarity">
    <text evidence="2 8">Belongs to the FPP/GGPP synthase family.</text>
</comment>
<dbReference type="PANTHER" id="PTHR11525">
    <property type="entry name" value="FARNESYL-PYROPHOSPHATE SYNTHETASE"/>
    <property type="match status" value="1"/>
</dbReference>
<dbReference type="PROSITE" id="PS00723">
    <property type="entry name" value="POLYPRENYL_SYNTHASE_1"/>
    <property type="match status" value="1"/>
</dbReference>
<dbReference type="SFLD" id="SFLDS00005">
    <property type="entry name" value="Isoprenoid_Synthase_Type_I"/>
    <property type="match status" value="1"/>
</dbReference>
<dbReference type="PROSITE" id="PS00444">
    <property type="entry name" value="POLYPRENYL_SYNTHASE_2"/>
    <property type="match status" value="1"/>
</dbReference>
<keyword evidence="3 8" id="KW-0808">Transferase</keyword>
<dbReference type="GO" id="GO:0042811">
    <property type="term" value="P:pheromone biosynthetic process"/>
    <property type="evidence" value="ECO:0007669"/>
    <property type="project" value="UniProtKB-ARBA"/>
</dbReference>
<dbReference type="Pfam" id="PF00348">
    <property type="entry name" value="polyprenyl_synt"/>
    <property type="match status" value="1"/>
</dbReference>
<dbReference type="InterPro" id="IPR039702">
    <property type="entry name" value="FPS1-like"/>
</dbReference>
<dbReference type="Gene3D" id="1.10.600.10">
    <property type="entry name" value="Farnesyl Diphosphate Synthase"/>
    <property type="match status" value="1"/>
</dbReference>
<evidence type="ECO:0000313" key="9">
    <source>
        <dbReference type="EnsemblMetazoa" id="tetur05g07470.1"/>
    </source>
</evidence>
<evidence type="ECO:0000256" key="7">
    <source>
        <dbReference type="ARBA" id="ARBA00034546"/>
    </source>
</evidence>
<dbReference type="SUPFAM" id="SSF48576">
    <property type="entry name" value="Terpenoid synthases"/>
    <property type="match status" value="1"/>
</dbReference>
<dbReference type="EMBL" id="CAEY01001590">
    <property type="status" value="NOT_ANNOTATED_CDS"/>
    <property type="molecule type" value="Genomic_DNA"/>
</dbReference>
<dbReference type="Proteomes" id="UP000015104">
    <property type="component" value="Unassembled WGS sequence"/>
</dbReference>
<dbReference type="EnsemblMetazoa" id="tetur05g07470.1">
    <property type="protein sequence ID" value="tetur05g07470.1"/>
    <property type="gene ID" value="tetur05g07470"/>
</dbReference>
<dbReference type="STRING" id="32264.T1K5T9"/>
<dbReference type="HOGENOM" id="CLU_028376_0_1_1"/>
<evidence type="ECO:0000256" key="6">
    <source>
        <dbReference type="ARBA" id="ARBA00033740"/>
    </source>
</evidence>
<sequence length="375" mass="43951">MNCIERAQSAPKNEPKICQVPHVNIGIEDMEKREETLFNETFDVITEKLTNNVNPDLRRVSTWLKQVLVYNVPHGKKNRGMALVLAYQVLKKNKKLDSDKSYQARILGWCIEILQAFFLIHDDIMDQSLTRRGQPCWYKKEDVGLIAINDGILLNSCIYSLLRENFSKEPAYLQIMHLFHEITDLTIKGQCLDMLNSTPEMKKNPSAFTQDVYSAIVKYKTAFYSFSLPIRLAFYLVGIVQEEVHEKAEEILLKFGHFFQVQDDFLDCYGDPAVIGKIGRDIEEGKCCWLFVTALKLCNEEQKKILLENYAIEDVKNVAKVREIYDQLNMRKVYQDYEEQSYQEIKSLIEKFEYPQQVPLDVFHWLLKKIYRRSK</sequence>
<proteinExistence type="inferred from homology"/>
<dbReference type="InterPro" id="IPR033749">
    <property type="entry name" value="Polyprenyl_synt_CS"/>
</dbReference>
<reference evidence="10" key="1">
    <citation type="submission" date="2011-08" db="EMBL/GenBank/DDBJ databases">
        <authorList>
            <person name="Rombauts S."/>
        </authorList>
    </citation>
    <scope>NUCLEOTIDE SEQUENCE</scope>
    <source>
        <strain evidence="10">London</strain>
    </source>
</reference>
<dbReference type="InterPro" id="IPR000092">
    <property type="entry name" value="Polyprenyl_synt"/>
</dbReference>
<protein>
    <recommendedName>
        <fullName evidence="7">Farnesyl pyrophosphate synthase</fullName>
    </recommendedName>
</protein>
<dbReference type="GO" id="GO:0004161">
    <property type="term" value="F:dimethylallyltranstransferase activity"/>
    <property type="evidence" value="ECO:0007669"/>
    <property type="project" value="TreeGrafter"/>
</dbReference>
<dbReference type="SMR" id="T1K5T9"/>
<organism evidence="9 10">
    <name type="scientific">Tetranychus urticae</name>
    <name type="common">Two-spotted spider mite</name>
    <dbReference type="NCBI Taxonomy" id="32264"/>
    <lineage>
        <taxon>Eukaryota</taxon>
        <taxon>Metazoa</taxon>
        <taxon>Ecdysozoa</taxon>
        <taxon>Arthropoda</taxon>
        <taxon>Chelicerata</taxon>
        <taxon>Arachnida</taxon>
        <taxon>Acari</taxon>
        <taxon>Acariformes</taxon>
        <taxon>Trombidiformes</taxon>
        <taxon>Prostigmata</taxon>
        <taxon>Eleutherengona</taxon>
        <taxon>Raphignathae</taxon>
        <taxon>Tetranychoidea</taxon>
        <taxon>Tetranychidae</taxon>
        <taxon>Tetranychus</taxon>
    </lineage>
</organism>
<evidence type="ECO:0000256" key="2">
    <source>
        <dbReference type="ARBA" id="ARBA00006706"/>
    </source>
</evidence>
<evidence type="ECO:0000256" key="3">
    <source>
        <dbReference type="ARBA" id="ARBA00022679"/>
    </source>
</evidence>
<keyword evidence="5" id="KW-0460">Magnesium</keyword>
<evidence type="ECO:0000313" key="10">
    <source>
        <dbReference type="Proteomes" id="UP000015104"/>
    </source>
</evidence>
<dbReference type="CDD" id="cd00685">
    <property type="entry name" value="Trans_IPPS_HT"/>
    <property type="match status" value="1"/>
</dbReference>
<dbReference type="SFLD" id="SFLDG01017">
    <property type="entry name" value="Polyprenyl_Transferase_Like"/>
    <property type="match status" value="1"/>
</dbReference>
<name>T1K5T9_TETUR</name>
<keyword evidence="4" id="KW-0479">Metal-binding</keyword>
<gene>
    <name evidence="9" type="primary">107360761</name>
</gene>
<evidence type="ECO:0000256" key="1">
    <source>
        <dbReference type="ARBA" id="ARBA00001946"/>
    </source>
</evidence>
<dbReference type="AlphaFoldDB" id="T1K5T9"/>
<dbReference type="FunFam" id="1.10.600.10:FF:000021">
    <property type="entry name" value="Farnesyl pyrophosphate synthase"/>
    <property type="match status" value="1"/>
</dbReference>
<comment type="cofactor">
    <cofactor evidence="1">
        <name>Mg(2+)</name>
        <dbReference type="ChEBI" id="CHEBI:18420"/>
    </cofactor>
</comment>
<evidence type="ECO:0000256" key="4">
    <source>
        <dbReference type="ARBA" id="ARBA00022723"/>
    </source>
</evidence>
<dbReference type="eggNOG" id="KOG0711">
    <property type="taxonomic scope" value="Eukaryota"/>
</dbReference>
<dbReference type="GO" id="GO:0045337">
    <property type="term" value="P:farnesyl diphosphate biosynthetic process"/>
    <property type="evidence" value="ECO:0007669"/>
    <property type="project" value="TreeGrafter"/>
</dbReference>
<dbReference type="GO" id="GO:0046872">
    <property type="term" value="F:metal ion binding"/>
    <property type="evidence" value="ECO:0007669"/>
    <property type="project" value="UniProtKB-KW"/>
</dbReference>
<keyword evidence="10" id="KW-1185">Reference proteome</keyword>
<accession>T1K5T9</accession>
<dbReference type="InterPro" id="IPR008949">
    <property type="entry name" value="Isoprenoid_synthase_dom_sf"/>
</dbReference>
<dbReference type="GO" id="GO:0005737">
    <property type="term" value="C:cytoplasm"/>
    <property type="evidence" value="ECO:0007669"/>
    <property type="project" value="TreeGrafter"/>
</dbReference>
<dbReference type="GO" id="GO:0004337">
    <property type="term" value="F:(2E,6E)-farnesyl diphosphate synthase activity"/>
    <property type="evidence" value="ECO:0007669"/>
    <property type="project" value="TreeGrafter"/>
</dbReference>
<dbReference type="OrthoDB" id="10257492at2759"/>
<evidence type="ECO:0000256" key="8">
    <source>
        <dbReference type="RuleBase" id="RU004466"/>
    </source>
</evidence>